<dbReference type="InterPro" id="IPR050796">
    <property type="entry name" value="SCF_F-box_component"/>
</dbReference>
<dbReference type="InterPro" id="IPR013187">
    <property type="entry name" value="F-box-assoc_dom_typ3"/>
</dbReference>
<evidence type="ECO:0000259" key="2">
    <source>
        <dbReference type="Pfam" id="PF08268"/>
    </source>
</evidence>
<reference evidence="3" key="3">
    <citation type="submission" date="2015-04" db="UniProtKB">
        <authorList>
            <consortium name="EnsemblPlants"/>
        </authorList>
    </citation>
    <scope>IDENTIFICATION</scope>
</reference>
<keyword evidence="4" id="KW-1185">Reference proteome</keyword>
<sequence>MADNGGHHPPPANGGGNQDATAGANGGGNHAQYMEANGHGVANWGNHAAPGNGGGGNQAAAAAAVAENGHAEANGGQNHAAAENGGGIHPPPPALRRIADEALYEVLLRMSAAEIARSSTACRRVRDMVGTDAFRRDYHRSRSRRPMPLFFYRVYANDGLVRVHLRGVDIAARASPLVIRFAHADPTVRFADPRVFRIEGSCDGILLLSYHTRLYACNPCTRRWGRLPPLHVDNRRIVGFYAAIGPANRREYRVLYHEGIRESDCRYWILTLSLPDQPARFIGRPTNLDAVGLALAIGITASHEMPHVTIGQRLYWPSQFDSLNVLVFDMVTEIFRWILPPRQVEEDGRLVLVEGDQLLEIDGMLAMTLVSQERVDIWVLQDDIGEAWELRYQIRLPVGQLNILSGYDADHFLSAAVLVEPREQNVLAQCPNVIIQSEAGGNAVKFYCLRGHSPVLSRYMHQESLLMHAFLPMRQGDAINGDPPFFQGHHPPPANGGGNQAAAAGNGGGNHAQGAEANGHGAANGGQNGGNHAAAAGNGGVARPLPALRRVADEALYEALLRMSAAEVARASTASRRVRDMVATDAFRRDHHRHRSRRPMPLFFYRVYANDGLVRIHLRGVDIAARESPPVIRFANAADPSLPFAADPRVFRIEGSCDGILLLSYLARLYACNPCTRRWGRLPPLHVDNHDIVGFYGHGGFNKREYRVLYHEGIQESDCRYWIFSLSFPDQPARYIGRPTNLDAVGLVLAHGIAPSHEMPPVTIGHRLYWLPQIGQDNFNVLVFDTVTEIFWWIPPPREEEDDDRLVPVEGDQLLEINGLLAMTLVLQERVDVWVLQDDMGEVWELRYQLMLPVEQLNLNNGYDDEHFISAAVLVDPRDQNVLAQCPNVIIQSDAGGNVVKLYALVGHLPVLSRYMLQESLLMHAFLPMRHSDAIDGDPPFFQGL</sequence>
<feature type="compositionally biased region" description="Low complexity" evidence="1">
    <location>
        <begin position="58"/>
        <end position="83"/>
    </location>
</feature>
<feature type="compositionally biased region" description="Gly residues" evidence="1">
    <location>
        <begin position="495"/>
        <end position="511"/>
    </location>
</feature>
<evidence type="ECO:0000313" key="3">
    <source>
        <dbReference type="EnsemblPlants" id="LPERR02G15840.1"/>
    </source>
</evidence>
<dbReference type="EnsemblPlants" id="LPERR02G15840.1">
    <property type="protein sequence ID" value="LPERR02G15840.1"/>
    <property type="gene ID" value="LPERR02G15840"/>
</dbReference>
<reference evidence="3 4" key="1">
    <citation type="submission" date="2012-08" db="EMBL/GenBank/DDBJ databases">
        <title>Oryza genome evolution.</title>
        <authorList>
            <person name="Wing R.A."/>
        </authorList>
    </citation>
    <scope>NUCLEOTIDE SEQUENCE</scope>
</reference>
<dbReference type="AlphaFoldDB" id="A0A0D9VGU6"/>
<feature type="region of interest" description="Disordered" evidence="1">
    <location>
        <begin position="1"/>
        <end position="94"/>
    </location>
</feature>
<dbReference type="Gramene" id="LPERR02G15840.1">
    <property type="protein sequence ID" value="LPERR02G15840.1"/>
    <property type="gene ID" value="LPERR02G15840"/>
</dbReference>
<feature type="domain" description="F-box associated beta-propeller type 3" evidence="2">
    <location>
        <begin position="651"/>
        <end position="854"/>
    </location>
</feature>
<organism evidence="3 4">
    <name type="scientific">Leersia perrieri</name>
    <dbReference type="NCBI Taxonomy" id="77586"/>
    <lineage>
        <taxon>Eukaryota</taxon>
        <taxon>Viridiplantae</taxon>
        <taxon>Streptophyta</taxon>
        <taxon>Embryophyta</taxon>
        <taxon>Tracheophyta</taxon>
        <taxon>Spermatophyta</taxon>
        <taxon>Magnoliopsida</taxon>
        <taxon>Liliopsida</taxon>
        <taxon>Poales</taxon>
        <taxon>Poaceae</taxon>
        <taxon>BOP clade</taxon>
        <taxon>Oryzoideae</taxon>
        <taxon>Oryzeae</taxon>
        <taxon>Oryzinae</taxon>
        <taxon>Leersia</taxon>
    </lineage>
</organism>
<dbReference type="SUPFAM" id="SSF81383">
    <property type="entry name" value="F-box domain"/>
    <property type="match status" value="2"/>
</dbReference>
<dbReference type="Proteomes" id="UP000032180">
    <property type="component" value="Chromosome 2"/>
</dbReference>
<dbReference type="InterPro" id="IPR036047">
    <property type="entry name" value="F-box-like_dom_sf"/>
</dbReference>
<accession>A0A0D9VGU6</accession>
<feature type="compositionally biased region" description="Low complexity" evidence="1">
    <location>
        <begin position="512"/>
        <end position="521"/>
    </location>
</feature>
<dbReference type="PANTHER" id="PTHR31672">
    <property type="entry name" value="BNACNNG10540D PROTEIN"/>
    <property type="match status" value="1"/>
</dbReference>
<dbReference type="Pfam" id="PF08268">
    <property type="entry name" value="FBA_3"/>
    <property type="match status" value="2"/>
</dbReference>
<feature type="region of interest" description="Disordered" evidence="1">
    <location>
        <begin position="480"/>
        <end position="537"/>
    </location>
</feature>
<proteinExistence type="predicted"/>
<evidence type="ECO:0000256" key="1">
    <source>
        <dbReference type="SAM" id="MobiDB-lite"/>
    </source>
</evidence>
<evidence type="ECO:0000313" key="4">
    <source>
        <dbReference type="Proteomes" id="UP000032180"/>
    </source>
</evidence>
<dbReference type="HOGENOM" id="CLU_346970_0_0_1"/>
<name>A0A0D9VGU6_9ORYZ</name>
<protein>
    <recommendedName>
        <fullName evidence="2">F-box associated beta-propeller type 3 domain-containing protein</fullName>
    </recommendedName>
</protein>
<feature type="domain" description="F-box associated beta-propeller type 3" evidence="2">
    <location>
        <begin position="197"/>
        <end position="389"/>
    </location>
</feature>
<dbReference type="NCBIfam" id="TIGR01640">
    <property type="entry name" value="F_box_assoc_1"/>
    <property type="match status" value="2"/>
</dbReference>
<reference evidence="4" key="2">
    <citation type="submission" date="2013-12" db="EMBL/GenBank/DDBJ databases">
        <authorList>
            <person name="Yu Y."/>
            <person name="Lee S."/>
            <person name="de Baynast K."/>
            <person name="Wissotski M."/>
            <person name="Liu L."/>
            <person name="Talag J."/>
            <person name="Goicoechea J."/>
            <person name="Angelova A."/>
            <person name="Jetty R."/>
            <person name="Kudrna D."/>
            <person name="Golser W."/>
            <person name="Rivera L."/>
            <person name="Zhang J."/>
            <person name="Wing R."/>
        </authorList>
    </citation>
    <scope>NUCLEOTIDE SEQUENCE</scope>
</reference>
<dbReference type="InterPro" id="IPR017451">
    <property type="entry name" value="F-box-assoc_interact_dom"/>
</dbReference>